<proteinExistence type="predicted"/>
<dbReference type="EMBL" id="PCTU01000111">
    <property type="protein sequence ID" value="PIP87696.1"/>
    <property type="molecule type" value="Genomic_DNA"/>
</dbReference>
<feature type="non-terminal residue" evidence="2">
    <location>
        <position position="1"/>
    </location>
</feature>
<reference evidence="2 3" key="1">
    <citation type="submission" date="2017-09" db="EMBL/GenBank/DDBJ databases">
        <title>Depth-based differentiation of microbial function through sediment-hosted aquifers and enrichment of novel symbionts in the deep terrestrial subsurface.</title>
        <authorList>
            <person name="Probst A.J."/>
            <person name="Ladd B."/>
            <person name="Jarett J.K."/>
            <person name="Geller-Mcgrath D.E."/>
            <person name="Sieber C.M."/>
            <person name="Emerson J.B."/>
            <person name="Anantharaman K."/>
            <person name="Thomas B.C."/>
            <person name="Malmstrom R."/>
            <person name="Stieglmeier M."/>
            <person name="Klingl A."/>
            <person name="Woyke T."/>
            <person name="Ryan C.M."/>
            <person name="Banfield J.F."/>
        </authorList>
    </citation>
    <scope>NUCLEOTIDE SEQUENCE [LARGE SCALE GENOMIC DNA]</scope>
    <source>
        <strain evidence="2">CG22_combo_CG10-13_8_21_14_all_01_47_9</strain>
    </source>
</reference>
<comment type="caution">
    <text evidence="2">The sequence shown here is derived from an EMBL/GenBank/DDBJ whole genome shotgun (WGS) entry which is preliminary data.</text>
</comment>
<feature type="non-terminal residue" evidence="2">
    <location>
        <position position="49"/>
    </location>
</feature>
<dbReference type="GO" id="GO:0016740">
    <property type="term" value="F:transferase activity"/>
    <property type="evidence" value="ECO:0007669"/>
    <property type="project" value="UniProtKB-KW"/>
</dbReference>
<dbReference type="Gene3D" id="3.30.420.40">
    <property type="match status" value="1"/>
</dbReference>
<dbReference type="AlphaFoldDB" id="A0A2H0DZU7"/>
<feature type="domain" description="Gcp-like" evidence="1">
    <location>
        <begin position="12"/>
        <end position="48"/>
    </location>
</feature>
<evidence type="ECO:0000313" key="3">
    <source>
        <dbReference type="Proteomes" id="UP000229981"/>
    </source>
</evidence>
<gene>
    <name evidence="2" type="ORF">COW80_04395</name>
</gene>
<name>A0A2H0DZU7_9BACT</name>
<dbReference type="Pfam" id="PF00814">
    <property type="entry name" value="TsaD"/>
    <property type="match status" value="1"/>
</dbReference>
<protein>
    <submittedName>
        <fullName evidence="2">tRNA (Adenosine(37)-N6)-threonylcarbamoyltransferase complex transferase subunit TsaD</fullName>
    </submittedName>
</protein>
<dbReference type="InterPro" id="IPR000905">
    <property type="entry name" value="Gcp-like_dom"/>
</dbReference>
<accession>A0A2H0DZU7</accession>
<evidence type="ECO:0000313" key="2">
    <source>
        <dbReference type="EMBL" id="PIP87696.1"/>
    </source>
</evidence>
<evidence type="ECO:0000259" key="1">
    <source>
        <dbReference type="Pfam" id="PF00814"/>
    </source>
</evidence>
<organism evidence="2 3">
    <name type="scientific">Candidatus Beckwithbacteria bacterium CG22_combo_CG10-13_8_21_14_all_01_47_9</name>
    <dbReference type="NCBI Taxonomy" id="1974496"/>
    <lineage>
        <taxon>Bacteria</taxon>
        <taxon>Candidatus Beckwithiibacteriota</taxon>
    </lineage>
</organism>
<keyword evidence="2" id="KW-0808">Transferase</keyword>
<dbReference type="Proteomes" id="UP000229981">
    <property type="component" value="Unassembled WGS sequence"/>
</dbReference>
<sequence>DETCAAVTQGRKVLSNVIASQINIHAKYGGVVPHLAKRAHEAKIGFVVR</sequence>